<name>A0A8S5S9C2_9CAUD</name>
<feature type="domain" description="S-layer protein SbsC C-terminal" evidence="1">
    <location>
        <begin position="289"/>
        <end position="361"/>
    </location>
</feature>
<dbReference type="Pfam" id="PF18316">
    <property type="entry name" value="S-l_SbsC_C"/>
    <property type="match status" value="1"/>
</dbReference>
<sequence>MGEITQEALNIMLQDGKTKDNLKQVLSGVLENVASRAISEQIKAKNGSGNPEGGVIEYKRFVNAELKDKGTARAAGKGDKVKAKPVKVVIDTDKEIVEELQGKDVKLYGIDGMAEKRKVNHQSAIIRYLDREFFAKVLEGTEVSAKDNIQDTIDTLLQKARTLKNDFIDGIESDLLVIVVDSEYRKGMKKILDDLPNGTDPKEQAIGMYDSVRVYESTRLPDGVKAVVMMDGAIAQPFYVSEYGAEKVPFDDAVALEDFLYKGTKALMKDTIFYVTDAKLAELTVTSVAGTSTGKTKITVTPTLTSGNSYKYKAAANPTMPEYDAVCTTGYTAWNGTDEITATTGQKIVVVEVDSANKAKKAGIATIASMA</sequence>
<dbReference type="EMBL" id="BK032554">
    <property type="protein sequence ID" value="DAF47322.1"/>
    <property type="molecule type" value="Genomic_DNA"/>
</dbReference>
<dbReference type="InterPro" id="IPR040751">
    <property type="entry name" value="SbsC_C"/>
</dbReference>
<proteinExistence type="predicted"/>
<organism evidence="2">
    <name type="scientific">Siphoviridae sp. ctylc9</name>
    <dbReference type="NCBI Taxonomy" id="2827977"/>
    <lineage>
        <taxon>Viruses</taxon>
        <taxon>Duplodnaviria</taxon>
        <taxon>Heunggongvirae</taxon>
        <taxon>Uroviricota</taxon>
        <taxon>Caudoviricetes</taxon>
    </lineage>
</organism>
<protein>
    <recommendedName>
        <fullName evidence="1">S-layer protein SbsC C-terminal domain-containing protein</fullName>
    </recommendedName>
</protein>
<accession>A0A8S5S9C2</accession>
<reference evidence="2" key="1">
    <citation type="journal article" date="2021" name="Proc. Natl. Acad. Sci. U.S.A.">
        <title>A Catalog of Tens of Thousands of Viruses from Human Metagenomes Reveals Hidden Associations with Chronic Diseases.</title>
        <authorList>
            <person name="Tisza M.J."/>
            <person name="Buck C.B."/>
        </authorList>
    </citation>
    <scope>NUCLEOTIDE SEQUENCE</scope>
    <source>
        <strain evidence="2">Ctylc9</strain>
    </source>
</reference>
<evidence type="ECO:0000259" key="1">
    <source>
        <dbReference type="Pfam" id="PF18316"/>
    </source>
</evidence>
<evidence type="ECO:0000313" key="2">
    <source>
        <dbReference type="EMBL" id="DAF47322.1"/>
    </source>
</evidence>